<sequence>MSNSSLKAEKVIIEVVRPDDGRLESVWVTLFILGVLLLGALGIWARQTPALQDNPSASLNTLERQLLLELSIAADEIEFMQSFLDGESLTLESLTEQALLPVFAGQTLQAWQAIDQNCFFLLQPKTTAAFALSLPRNAPARIFFTPELIEFPDTCNQLSSWLRMDNLP</sequence>
<evidence type="ECO:0000313" key="2">
    <source>
        <dbReference type="Proteomes" id="UP001156682"/>
    </source>
</evidence>
<protein>
    <submittedName>
        <fullName evidence="1">Uncharacterized protein</fullName>
    </submittedName>
</protein>
<comment type="caution">
    <text evidence="1">The sequence shown here is derived from an EMBL/GenBank/DDBJ whole genome shotgun (WGS) entry which is preliminary data.</text>
</comment>
<keyword evidence="2" id="KW-1185">Reference proteome</keyword>
<gene>
    <name evidence="1" type="ORF">GCM10007878_10370</name>
</gene>
<dbReference type="Proteomes" id="UP001156682">
    <property type="component" value="Unassembled WGS sequence"/>
</dbReference>
<evidence type="ECO:0000313" key="1">
    <source>
        <dbReference type="EMBL" id="GLR63602.1"/>
    </source>
</evidence>
<dbReference type="RefSeq" id="WP_027849933.1">
    <property type="nucleotide sequence ID" value="NZ_BSOR01000016.1"/>
</dbReference>
<accession>A0ABQ5ZVZ8</accession>
<reference evidence="2" key="1">
    <citation type="journal article" date="2019" name="Int. J. Syst. Evol. Microbiol.">
        <title>The Global Catalogue of Microorganisms (GCM) 10K type strain sequencing project: providing services to taxonomists for standard genome sequencing and annotation.</title>
        <authorList>
            <consortium name="The Broad Institute Genomics Platform"/>
            <consortium name="The Broad Institute Genome Sequencing Center for Infectious Disease"/>
            <person name="Wu L."/>
            <person name="Ma J."/>
        </authorList>
    </citation>
    <scope>NUCLEOTIDE SEQUENCE [LARGE SCALE GENOMIC DNA]</scope>
    <source>
        <strain evidence="2">NBRC 100033</strain>
    </source>
</reference>
<dbReference type="EMBL" id="BSOR01000016">
    <property type="protein sequence ID" value="GLR63602.1"/>
    <property type="molecule type" value="Genomic_DNA"/>
</dbReference>
<organism evidence="1 2">
    <name type="scientific">Marinospirillum insulare</name>
    <dbReference type="NCBI Taxonomy" id="217169"/>
    <lineage>
        <taxon>Bacteria</taxon>
        <taxon>Pseudomonadati</taxon>
        <taxon>Pseudomonadota</taxon>
        <taxon>Gammaproteobacteria</taxon>
        <taxon>Oceanospirillales</taxon>
        <taxon>Oceanospirillaceae</taxon>
        <taxon>Marinospirillum</taxon>
    </lineage>
</organism>
<name>A0ABQ5ZVZ8_9GAMM</name>
<proteinExistence type="predicted"/>